<accession>A0A4V2WNM6</accession>
<evidence type="ECO:0000256" key="8">
    <source>
        <dbReference type="ARBA" id="ARBA00022985"/>
    </source>
</evidence>
<dbReference type="GO" id="GO:0022857">
    <property type="term" value="F:transmembrane transporter activity"/>
    <property type="evidence" value="ECO:0007669"/>
    <property type="project" value="InterPro"/>
</dbReference>
<comment type="similarity">
    <text evidence="2">Belongs to the EamA transporter family.</text>
</comment>
<protein>
    <recommendedName>
        <fullName evidence="13">EamA domain-containing protein</fullName>
    </recommendedName>
</protein>
<evidence type="ECO:0000313" key="15">
    <source>
        <dbReference type="Proteomes" id="UP000295418"/>
    </source>
</evidence>
<evidence type="ECO:0000256" key="9">
    <source>
        <dbReference type="ARBA" id="ARBA00022989"/>
    </source>
</evidence>
<keyword evidence="3" id="KW-1003">Cell membrane</keyword>
<dbReference type="Proteomes" id="UP000295418">
    <property type="component" value="Unassembled WGS sequence"/>
</dbReference>
<reference evidence="14 15" key="1">
    <citation type="submission" date="2019-03" db="EMBL/GenBank/DDBJ databases">
        <authorList>
            <person name="Kim M.K.M."/>
        </authorList>
    </citation>
    <scope>NUCLEOTIDE SEQUENCE [LARGE SCALE GENOMIC DNA]</scope>
    <source>
        <strain evidence="14 15">18JY21-1</strain>
    </source>
</reference>
<evidence type="ECO:0000256" key="4">
    <source>
        <dbReference type="ARBA" id="ARBA00022516"/>
    </source>
</evidence>
<evidence type="ECO:0000256" key="6">
    <source>
        <dbReference type="ARBA" id="ARBA00022556"/>
    </source>
</evidence>
<gene>
    <name evidence="14" type="ORF">E0485_14765</name>
</gene>
<dbReference type="InterPro" id="IPR000390">
    <property type="entry name" value="Small_drug/metabolite_transptr"/>
</dbReference>
<keyword evidence="11 12" id="KW-0472">Membrane</keyword>
<evidence type="ECO:0000256" key="1">
    <source>
        <dbReference type="ARBA" id="ARBA00004651"/>
    </source>
</evidence>
<feature type="domain" description="EamA" evidence="13">
    <location>
        <begin position="11"/>
        <end position="116"/>
    </location>
</feature>
<evidence type="ECO:0000313" key="14">
    <source>
        <dbReference type="EMBL" id="TCZ76102.1"/>
    </source>
</evidence>
<evidence type="ECO:0000256" key="11">
    <source>
        <dbReference type="ARBA" id="ARBA00023136"/>
    </source>
</evidence>
<keyword evidence="10" id="KW-0443">Lipid metabolism</keyword>
<dbReference type="OrthoDB" id="513492at2"/>
<evidence type="ECO:0000256" key="3">
    <source>
        <dbReference type="ARBA" id="ARBA00022475"/>
    </source>
</evidence>
<comment type="caution">
    <text evidence="14">The sequence shown here is derived from an EMBL/GenBank/DDBJ whole genome shotgun (WGS) entry which is preliminary data.</text>
</comment>
<dbReference type="EMBL" id="SKFG01000014">
    <property type="protein sequence ID" value="TCZ76102.1"/>
    <property type="molecule type" value="Genomic_DNA"/>
</dbReference>
<dbReference type="Pfam" id="PF00892">
    <property type="entry name" value="EamA"/>
    <property type="match status" value="1"/>
</dbReference>
<organism evidence="14 15">
    <name type="scientific">Paenibacillus albiflavus</name>
    <dbReference type="NCBI Taxonomy" id="2545760"/>
    <lineage>
        <taxon>Bacteria</taxon>
        <taxon>Bacillati</taxon>
        <taxon>Bacillota</taxon>
        <taxon>Bacilli</taxon>
        <taxon>Bacillales</taxon>
        <taxon>Paenibacillaceae</taxon>
        <taxon>Paenibacillus</taxon>
    </lineage>
</organism>
<keyword evidence="8" id="KW-0448">Lipopolysaccharide biosynthesis</keyword>
<comment type="subcellular location">
    <subcellularLocation>
        <location evidence="1">Cell membrane</location>
        <topology evidence="1">Multi-pass membrane protein</topology>
    </subcellularLocation>
</comment>
<dbReference type="InterPro" id="IPR000620">
    <property type="entry name" value="EamA_dom"/>
</dbReference>
<sequence>MSLANIGLIIFNAITLVTGQFLWKIGLERKVNPFESLRSIIELIFSPFILSGLVLYGLTTVLWLFILTRVQISVAYPMQSFAYLISVFGAYFIFGESLSWMKIAGCLVILIGVAMVGFSAK</sequence>
<feature type="transmembrane region" description="Helical" evidence="12">
    <location>
        <begin position="100"/>
        <end position="120"/>
    </location>
</feature>
<dbReference type="AlphaFoldDB" id="A0A4V2WNM6"/>
<evidence type="ECO:0000256" key="10">
    <source>
        <dbReference type="ARBA" id="ARBA00023098"/>
    </source>
</evidence>
<evidence type="ECO:0000256" key="7">
    <source>
        <dbReference type="ARBA" id="ARBA00022692"/>
    </source>
</evidence>
<dbReference type="RefSeq" id="WP_132418828.1">
    <property type="nucleotide sequence ID" value="NZ_SKFG01000014.1"/>
</dbReference>
<evidence type="ECO:0000256" key="2">
    <source>
        <dbReference type="ARBA" id="ARBA00007362"/>
    </source>
</evidence>
<feature type="transmembrane region" description="Helical" evidence="12">
    <location>
        <begin position="74"/>
        <end position="94"/>
    </location>
</feature>
<keyword evidence="6" id="KW-0441">Lipid A biosynthesis</keyword>
<dbReference type="GO" id="GO:0005886">
    <property type="term" value="C:plasma membrane"/>
    <property type="evidence" value="ECO:0007669"/>
    <property type="project" value="UniProtKB-SubCell"/>
</dbReference>
<name>A0A4V2WNM6_9BACL</name>
<feature type="transmembrane region" description="Helical" evidence="12">
    <location>
        <begin position="43"/>
        <end position="67"/>
    </location>
</feature>
<keyword evidence="9 12" id="KW-1133">Transmembrane helix</keyword>
<evidence type="ECO:0000256" key="12">
    <source>
        <dbReference type="SAM" id="Phobius"/>
    </source>
</evidence>
<keyword evidence="7 12" id="KW-0812">Transmembrane</keyword>
<dbReference type="SUPFAM" id="SSF103481">
    <property type="entry name" value="Multidrug resistance efflux transporter EmrE"/>
    <property type="match status" value="1"/>
</dbReference>
<keyword evidence="15" id="KW-1185">Reference proteome</keyword>
<dbReference type="Gene3D" id="1.10.3730.20">
    <property type="match status" value="1"/>
</dbReference>
<proteinExistence type="inferred from homology"/>
<keyword evidence="4" id="KW-0444">Lipid biosynthesis</keyword>
<dbReference type="InterPro" id="IPR037185">
    <property type="entry name" value="EmrE-like"/>
</dbReference>
<keyword evidence="5" id="KW-0997">Cell inner membrane</keyword>
<evidence type="ECO:0000259" key="13">
    <source>
        <dbReference type="Pfam" id="PF00892"/>
    </source>
</evidence>
<dbReference type="PANTHER" id="PTHR30561">
    <property type="entry name" value="SMR FAMILY PROTON-DEPENDENT DRUG EFFLUX TRANSPORTER SUGE"/>
    <property type="match status" value="1"/>
</dbReference>
<dbReference type="PANTHER" id="PTHR30561:SF9">
    <property type="entry name" value="4-AMINO-4-DEOXY-L-ARABINOSE-PHOSPHOUNDECAPRENOL FLIPPASE SUBUNIT ARNF-RELATED"/>
    <property type="match status" value="1"/>
</dbReference>
<evidence type="ECO:0000256" key="5">
    <source>
        <dbReference type="ARBA" id="ARBA00022519"/>
    </source>
</evidence>
<dbReference type="GO" id="GO:0009103">
    <property type="term" value="P:lipopolysaccharide biosynthetic process"/>
    <property type="evidence" value="ECO:0007669"/>
    <property type="project" value="UniProtKB-KW"/>
</dbReference>